<keyword evidence="3 5" id="KW-1133">Transmembrane helix</keyword>
<keyword evidence="2 5" id="KW-0812">Transmembrane</keyword>
<sequence>MDVYLLSAFVFSGLIGLSLGMIGGGGSIIILPVLVYLAGIDPLSAVGMSLAIVGATSLAGVVFHYLRGNVDLRKGTLFGGFGAGGAYFGSGLTPLVSGENLLLIFALLLAAVALVMMFRKSPPRMEGSGATDLKKTAAAGLLVGVLTGFLGVGGGFLIVPALALFGGVEIGAAIGTSLLVIAINSAAGLIGQFQHHPLDLKVTAVYGVIACTGTWIGARLGEGASPERLQKGFAWFAMAVALFLIFKSQGAIIR</sequence>
<evidence type="ECO:0000313" key="7">
    <source>
        <dbReference type="Proteomes" id="UP000534783"/>
    </source>
</evidence>
<dbReference type="PANTHER" id="PTHR43701">
    <property type="entry name" value="MEMBRANE TRANSPORTER PROTEIN MJ0441-RELATED"/>
    <property type="match status" value="1"/>
</dbReference>
<feature type="transmembrane region" description="Helical" evidence="5">
    <location>
        <begin position="139"/>
        <end position="164"/>
    </location>
</feature>
<feature type="transmembrane region" description="Helical" evidence="5">
    <location>
        <begin position="7"/>
        <end position="37"/>
    </location>
</feature>
<proteinExistence type="inferred from homology"/>
<organism evidence="6 7">
    <name type="scientific">Candidatus Manganitrophus noduliformans</name>
    <dbReference type="NCBI Taxonomy" id="2606439"/>
    <lineage>
        <taxon>Bacteria</taxon>
        <taxon>Pseudomonadati</taxon>
        <taxon>Nitrospirota</taxon>
        <taxon>Nitrospiria</taxon>
        <taxon>Candidatus Troglogloeales</taxon>
        <taxon>Candidatus Manganitrophaceae</taxon>
        <taxon>Candidatus Manganitrophus</taxon>
    </lineage>
</organism>
<evidence type="ECO:0000256" key="3">
    <source>
        <dbReference type="ARBA" id="ARBA00022989"/>
    </source>
</evidence>
<keyword evidence="4 5" id="KW-0472">Membrane</keyword>
<feature type="transmembrane region" description="Helical" evidence="5">
    <location>
        <begin position="43"/>
        <end position="65"/>
    </location>
</feature>
<dbReference type="InterPro" id="IPR002781">
    <property type="entry name" value="TM_pro_TauE-like"/>
</dbReference>
<keyword evidence="7" id="KW-1185">Reference proteome</keyword>
<keyword evidence="5" id="KW-1003">Cell membrane</keyword>
<comment type="caution">
    <text evidence="6">The sequence shown here is derived from an EMBL/GenBank/DDBJ whole genome shotgun (WGS) entry which is preliminary data.</text>
</comment>
<dbReference type="EMBL" id="VTOW01000008">
    <property type="protein sequence ID" value="NKE73565.1"/>
    <property type="molecule type" value="Genomic_DNA"/>
</dbReference>
<evidence type="ECO:0000313" key="6">
    <source>
        <dbReference type="EMBL" id="NKE73565.1"/>
    </source>
</evidence>
<evidence type="ECO:0000256" key="5">
    <source>
        <dbReference type="RuleBase" id="RU363041"/>
    </source>
</evidence>
<gene>
    <name evidence="6" type="ORF">MNODULE_22655</name>
</gene>
<feature type="transmembrane region" description="Helical" evidence="5">
    <location>
        <begin position="202"/>
        <end position="221"/>
    </location>
</feature>
<evidence type="ECO:0000256" key="4">
    <source>
        <dbReference type="ARBA" id="ARBA00023136"/>
    </source>
</evidence>
<feature type="transmembrane region" description="Helical" evidence="5">
    <location>
        <begin position="77"/>
        <end position="95"/>
    </location>
</feature>
<name>A0A7X6DUB7_9BACT</name>
<dbReference type="Proteomes" id="UP000534783">
    <property type="component" value="Unassembled WGS sequence"/>
</dbReference>
<evidence type="ECO:0000256" key="2">
    <source>
        <dbReference type="ARBA" id="ARBA00022692"/>
    </source>
</evidence>
<evidence type="ECO:0000256" key="1">
    <source>
        <dbReference type="ARBA" id="ARBA00004141"/>
    </source>
</evidence>
<protein>
    <recommendedName>
        <fullName evidence="5">Probable membrane transporter protein</fullName>
    </recommendedName>
</protein>
<dbReference type="PANTHER" id="PTHR43701:SF2">
    <property type="entry name" value="MEMBRANE TRANSPORTER PROTEIN YJNA-RELATED"/>
    <property type="match status" value="1"/>
</dbReference>
<feature type="transmembrane region" description="Helical" evidence="5">
    <location>
        <begin position="170"/>
        <end position="190"/>
    </location>
</feature>
<comment type="subcellular location">
    <subcellularLocation>
        <location evidence="5">Cell membrane</location>
        <topology evidence="5">Multi-pass membrane protein</topology>
    </subcellularLocation>
    <subcellularLocation>
        <location evidence="1">Membrane</location>
        <topology evidence="1">Multi-pass membrane protein</topology>
    </subcellularLocation>
</comment>
<dbReference type="RefSeq" id="WP_168063526.1">
    <property type="nucleotide sequence ID" value="NZ_VTOW01000008.1"/>
</dbReference>
<dbReference type="AlphaFoldDB" id="A0A7X6DUB7"/>
<dbReference type="Pfam" id="PF01925">
    <property type="entry name" value="TauE"/>
    <property type="match status" value="1"/>
</dbReference>
<dbReference type="InterPro" id="IPR051598">
    <property type="entry name" value="TSUP/Inactive_protease-like"/>
</dbReference>
<feature type="transmembrane region" description="Helical" evidence="5">
    <location>
        <begin position="101"/>
        <end position="118"/>
    </location>
</feature>
<dbReference type="GO" id="GO:0005886">
    <property type="term" value="C:plasma membrane"/>
    <property type="evidence" value="ECO:0007669"/>
    <property type="project" value="UniProtKB-SubCell"/>
</dbReference>
<comment type="similarity">
    <text evidence="5">Belongs to the 4-toluene sulfonate uptake permease (TSUP) (TC 2.A.102) family.</text>
</comment>
<reference evidence="6 7" key="1">
    <citation type="journal article" date="2020" name="Nature">
        <title>Bacterial chemolithoautotrophy via manganese oxidation.</title>
        <authorList>
            <person name="Yu H."/>
            <person name="Leadbetter J.R."/>
        </authorList>
    </citation>
    <scope>NUCLEOTIDE SEQUENCE [LARGE SCALE GENOMIC DNA]</scope>
    <source>
        <strain evidence="6 7">Mn-1</strain>
    </source>
</reference>
<accession>A0A7X6DUB7</accession>
<feature type="transmembrane region" description="Helical" evidence="5">
    <location>
        <begin position="233"/>
        <end position="253"/>
    </location>
</feature>